<sequence>MITSLDLLNQLKVEKQLLSNRQVAVFLGINHMTVNRIVKGGVWSDELACIIAQELELDVDLVLLAIISERCNNERVTDAIEDALEKRNLA</sequence>
<reference evidence="1 2" key="1">
    <citation type="submission" date="2020-01" db="EMBL/GenBank/DDBJ databases">
        <title>Draft Genome Sequence of Vibrio sp. strain OCN044, Isolated from a Healthy Coral at Palmyra Atoll.</title>
        <authorList>
            <person name="Videau P."/>
            <person name="Loughran R."/>
            <person name="Esquivel A."/>
            <person name="Deadmond M."/>
            <person name="Paddock B.E."/>
            <person name="Saw J.H."/>
            <person name="Ushijima B."/>
        </authorList>
    </citation>
    <scope>NUCLEOTIDE SEQUENCE [LARGE SCALE GENOMIC DNA]</scope>
    <source>
        <strain evidence="1 2">OCN044</strain>
    </source>
</reference>
<dbReference type="EMBL" id="WWEU01000001">
    <property type="protein sequence ID" value="MYM58535.1"/>
    <property type="molecule type" value="Genomic_DNA"/>
</dbReference>
<proteinExistence type="predicted"/>
<gene>
    <name evidence="1" type="ORF">GTG28_04795</name>
</gene>
<keyword evidence="2" id="KW-1185">Reference proteome</keyword>
<evidence type="ECO:0008006" key="3">
    <source>
        <dbReference type="Google" id="ProtNLM"/>
    </source>
</evidence>
<comment type="caution">
    <text evidence="1">The sequence shown here is derived from an EMBL/GenBank/DDBJ whole genome shotgun (WGS) entry which is preliminary data.</text>
</comment>
<dbReference type="AlphaFoldDB" id="A0A6L8LRX2"/>
<name>A0A6L8LRX2_9VIBR</name>
<evidence type="ECO:0000313" key="2">
    <source>
        <dbReference type="Proteomes" id="UP000478571"/>
    </source>
</evidence>
<evidence type="ECO:0000313" key="1">
    <source>
        <dbReference type="EMBL" id="MYM58535.1"/>
    </source>
</evidence>
<protein>
    <recommendedName>
        <fullName evidence="3">HTH cro/C1-type domain-containing protein</fullName>
    </recommendedName>
</protein>
<accession>A0A6L8LRX2</accession>
<dbReference type="Proteomes" id="UP000478571">
    <property type="component" value="Unassembled WGS sequence"/>
</dbReference>
<dbReference type="RefSeq" id="WP_160927454.1">
    <property type="nucleotide sequence ID" value="NZ_WWEU01000001.1"/>
</dbReference>
<organism evidence="1 2">
    <name type="scientific">Vibrio tetraodonis subsp. pristinus</name>
    <dbReference type="NCBI Taxonomy" id="2695891"/>
    <lineage>
        <taxon>Bacteria</taxon>
        <taxon>Pseudomonadati</taxon>
        <taxon>Pseudomonadota</taxon>
        <taxon>Gammaproteobacteria</taxon>
        <taxon>Vibrionales</taxon>
        <taxon>Vibrionaceae</taxon>
        <taxon>Vibrio</taxon>
    </lineage>
</organism>